<reference evidence="2 3" key="1">
    <citation type="journal article" date="2013" name="BMC Genomics">
        <title>Reconstruction of the lipid metabolism for the microalga Monoraphidium neglectum from its genome sequence reveals characteristics suitable for biofuel production.</title>
        <authorList>
            <person name="Bogen C."/>
            <person name="Al-Dilaimi A."/>
            <person name="Albersmeier A."/>
            <person name="Wichmann J."/>
            <person name="Grundmann M."/>
            <person name="Rupp O."/>
            <person name="Lauersen K.J."/>
            <person name="Blifernez-Klassen O."/>
            <person name="Kalinowski J."/>
            <person name="Goesmann A."/>
            <person name="Mussgnug J.H."/>
            <person name="Kruse O."/>
        </authorList>
    </citation>
    <scope>NUCLEOTIDE SEQUENCE [LARGE SCALE GENOMIC DNA]</scope>
    <source>
        <strain evidence="2 3">SAG 48.87</strain>
    </source>
</reference>
<dbReference type="GeneID" id="25734255"/>
<sequence>PRASPREDSFAALLRQKQQQALAAARARRSRGAGAGGGDAGDGRDACDAASTEGRGPPSDLADSATELENGRAGDGLGS</sequence>
<dbReference type="KEGG" id="mng:MNEG_16490"/>
<evidence type="ECO:0000313" key="2">
    <source>
        <dbReference type="EMBL" id="KIY91475.1"/>
    </source>
</evidence>
<name>A0A0D2M7K4_9CHLO</name>
<feature type="compositionally biased region" description="Low complexity" evidence="1">
    <location>
        <begin position="16"/>
        <end position="25"/>
    </location>
</feature>
<dbReference type="EMBL" id="KK106628">
    <property type="protein sequence ID" value="KIY91475.1"/>
    <property type="molecule type" value="Genomic_DNA"/>
</dbReference>
<feature type="region of interest" description="Disordered" evidence="1">
    <location>
        <begin position="16"/>
        <end position="79"/>
    </location>
</feature>
<organism evidence="2 3">
    <name type="scientific">Monoraphidium neglectum</name>
    <dbReference type="NCBI Taxonomy" id="145388"/>
    <lineage>
        <taxon>Eukaryota</taxon>
        <taxon>Viridiplantae</taxon>
        <taxon>Chlorophyta</taxon>
        <taxon>core chlorophytes</taxon>
        <taxon>Chlorophyceae</taxon>
        <taxon>CS clade</taxon>
        <taxon>Sphaeropleales</taxon>
        <taxon>Selenastraceae</taxon>
        <taxon>Monoraphidium</taxon>
    </lineage>
</organism>
<dbReference type="Proteomes" id="UP000054498">
    <property type="component" value="Unassembled WGS sequence"/>
</dbReference>
<evidence type="ECO:0000313" key="3">
    <source>
        <dbReference type="Proteomes" id="UP000054498"/>
    </source>
</evidence>
<dbReference type="AlphaFoldDB" id="A0A0D2M7K4"/>
<dbReference type="RefSeq" id="XP_013890495.1">
    <property type="nucleotide sequence ID" value="XM_014035041.1"/>
</dbReference>
<evidence type="ECO:0000256" key="1">
    <source>
        <dbReference type="SAM" id="MobiDB-lite"/>
    </source>
</evidence>
<feature type="non-terminal residue" evidence="2">
    <location>
        <position position="1"/>
    </location>
</feature>
<protein>
    <submittedName>
        <fullName evidence="2">Uncharacterized protein</fullName>
    </submittedName>
</protein>
<gene>
    <name evidence="2" type="ORF">MNEG_16490</name>
</gene>
<proteinExistence type="predicted"/>
<keyword evidence="3" id="KW-1185">Reference proteome</keyword>
<accession>A0A0D2M7K4</accession>